<protein>
    <submittedName>
        <fullName evidence="2">Di-glucose binding protein with Kinesin motor domain</fullName>
    </submittedName>
</protein>
<feature type="region of interest" description="Disordered" evidence="1">
    <location>
        <begin position="1"/>
        <end position="42"/>
    </location>
</feature>
<feature type="compositionally biased region" description="Polar residues" evidence="1">
    <location>
        <begin position="29"/>
        <end position="40"/>
    </location>
</feature>
<proteinExistence type="predicted"/>
<feature type="region of interest" description="Disordered" evidence="1">
    <location>
        <begin position="83"/>
        <end position="160"/>
    </location>
</feature>
<evidence type="ECO:0000256" key="1">
    <source>
        <dbReference type="SAM" id="MobiDB-lite"/>
    </source>
</evidence>
<comment type="caution">
    <text evidence="2">The sequence shown here is derived from an EMBL/GenBank/DDBJ whole genome shotgun (WGS) entry which is preliminary data.</text>
</comment>
<name>A0A5A7PWE2_STRAF</name>
<feature type="compositionally biased region" description="Pro residues" evidence="1">
    <location>
        <begin position="11"/>
        <end position="20"/>
    </location>
</feature>
<feature type="region of interest" description="Disordered" evidence="1">
    <location>
        <begin position="171"/>
        <end position="190"/>
    </location>
</feature>
<evidence type="ECO:0000313" key="2">
    <source>
        <dbReference type="EMBL" id="GER36981.1"/>
    </source>
</evidence>
<reference evidence="3" key="1">
    <citation type="journal article" date="2019" name="Curr. Biol.">
        <title>Genome Sequence of Striga asiatica Provides Insight into the Evolution of Plant Parasitism.</title>
        <authorList>
            <person name="Yoshida S."/>
            <person name="Kim S."/>
            <person name="Wafula E.K."/>
            <person name="Tanskanen J."/>
            <person name="Kim Y.M."/>
            <person name="Honaas L."/>
            <person name="Yang Z."/>
            <person name="Spallek T."/>
            <person name="Conn C.E."/>
            <person name="Ichihashi Y."/>
            <person name="Cheong K."/>
            <person name="Cui S."/>
            <person name="Der J.P."/>
            <person name="Gundlach H."/>
            <person name="Jiao Y."/>
            <person name="Hori C."/>
            <person name="Ishida J.K."/>
            <person name="Kasahara H."/>
            <person name="Kiba T."/>
            <person name="Kim M.S."/>
            <person name="Koo N."/>
            <person name="Laohavisit A."/>
            <person name="Lee Y.H."/>
            <person name="Lumba S."/>
            <person name="McCourt P."/>
            <person name="Mortimer J.C."/>
            <person name="Mutuku J.M."/>
            <person name="Nomura T."/>
            <person name="Sasaki-Sekimoto Y."/>
            <person name="Seto Y."/>
            <person name="Wang Y."/>
            <person name="Wakatake T."/>
            <person name="Sakakibara H."/>
            <person name="Demura T."/>
            <person name="Yamaguchi S."/>
            <person name="Yoneyama K."/>
            <person name="Manabe R.I."/>
            <person name="Nelson D.C."/>
            <person name="Schulman A.H."/>
            <person name="Timko M.P."/>
            <person name="dePamphilis C.W."/>
            <person name="Choi D."/>
            <person name="Shirasu K."/>
        </authorList>
    </citation>
    <scope>NUCLEOTIDE SEQUENCE [LARGE SCALE GENOMIC DNA]</scope>
    <source>
        <strain evidence="3">cv. UVA1</strain>
    </source>
</reference>
<dbReference type="EMBL" id="BKCP01005261">
    <property type="protein sequence ID" value="GER36981.1"/>
    <property type="molecule type" value="Genomic_DNA"/>
</dbReference>
<gene>
    <name evidence="2" type="ORF">STAS_13363</name>
</gene>
<evidence type="ECO:0000313" key="3">
    <source>
        <dbReference type="Proteomes" id="UP000325081"/>
    </source>
</evidence>
<feature type="compositionally biased region" description="Polar residues" evidence="1">
    <location>
        <begin position="115"/>
        <end position="125"/>
    </location>
</feature>
<dbReference type="AlphaFoldDB" id="A0A5A7PWE2"/>
<feature type="compositionally biased region" description="Low complexity" evidence="1">
    <location>
        <begin position="1"/>
        <end position="10"/>
    </location>
</feature>
<dbReference type="Proteomes" id="UP000325081">
    <property type="component" value="Unassembled WGS sequence"/>
</dbReference>
<keyword evidence="3" id="KW-1185">Reference proteome</keyword>
<accession>A0A5A7PWE2</accession>
<sequence>MEDNQQIQPLQPKPPIPDTPTLPETDTELSQTPNTETNNKAICLVDDNQPQSSELMVVTPAPPLTLPAQPKPMEIELSANTSCHHKHPKLLQQSQTKLWKRSTTRVGRLLRQDTKSPQSTTPSSGKRSRADKERHQQSRRNPRLEATVDGMTTTTKVGERDSVAVIASILHPQGFERSSRDAVQSHRQRL</sequence>
<organism evidence="2 3">
    <name type="scientific">Striga asiatica</name>
    <name type="common">Asiatic witchweed</name>
    <name type="synonym">Buchnera asiatica</name>
    <dbReference type="NCBI Taxonomy" id="4170"/>
    <lineage>
        <taxon>Eukaryota</taxon>
        <taxon>Viridiplantae</taxon>
        <taxon>Streptophyta</taxon>
        <taxon>Embryophyta</taxon>
        <taxon>Tracheophyta</taxon>
        <taxon>Spermatophyta</taxon>
        <taxon>Magnoliopsida</taxon>
        <taxon>eudicotyledons</taxon>
        <taxon>Gunneridae</taxon>
        <taxon>Pentapetalae</taxon>
        <taxon>asterids</taxon>
        <taxon>lamiids</taxon>
        <taxon>Lamiales</taxon>
        <taxon>Orobanchaceae</taxon>
        <taxon>Buchnereae</taxon>
        <taxon>Striga</taxon>
    </lineage>
</organism>